<feature type="compositionally biased region" description="Low complexity" evidence="7">
    <location>
        <begin position="513"/>
        <end position="526"/>
    </location>
</feature>
<evidence type="ECO:0000256" key="4">
    <source>
        <dbReference type="ARBA" id="ARBA00023242"/>
    </source>
</evidence>
<feature type="domain" description="ARC105/Med15 mediator subunit C-terminal" evidence="8">
    <location>
        <begin position="1739"/>
        <end position="1841"/>
    </location>
</feature>
<feature type="region of interest" description="Disordered" evidence="7">
    <location>
        <begin position="611"/>
        <end position="652"/>
    </location>
</feature>
<feature type="region of interest" description="Disordered" evidence="7">
    <location>
        <begin position="863"/>
        <end position="944"/>
    </location>
</feature>
<evidence type="ECO:0000256" key="2">
    <source>
        <dbReference type="ARBA" id="ARBA00022517"/>
    </source>
</evidence>
<feature type="compositionally biased region" description="Polar residues" evidence="7">
    <location>
        <begin position="49"/>
        <end position="68"/>
    </location>
</feature>
<feature type="compositionally biased region" description="Acidic residues" evidence="7">
    <location>
        <begin position="746"/>
        <end position="771"/>
    </location>
</feature>
<comment type="caution">
    <text evidence="9">The sequence shown here is derived from an EMBL/GenBank/DDBJ whole genome shotgun (WGS) entry which is preliminary data.</text>
</comment>
<comment type="similarity">
    <text evidence="6">Belongs to the MPP10 family.</text>
</comment>
<feature type="compositionally biased region" description="Basic and acidic residues" evidence="7">
    <location>
        <begin position="205"/>
        <end position="214"/>
    </location>
</feature>
<sequence length="1945" mass="215880">MVCTRSSSTKSDEAGAADVIPPVQTRGRASTARRPAATTRRTRRASATDVKTSDSQELESSALGSRASSEPDPHGSVASPQPIPSTPSRRGRKKQASDTESCASLSDSVFQDTNASQENLIADATKAGSISSNSAVNSQAPVGVLATPSRRRRASSSSSETPQPSSPARITRAMRKAGISTPKDVIELEIVPEEQINVGDEAATFEDKEKREEAPNTLKEASNKDSGSKDDSGLASPEGEVKKSLTTVIAALEAAPLQEESVEKTAKQSSPDITVLGDDIIESPPKITPTGKAVKESSPDITVHGDDFIEIPPKNASEDLVTSAPAMSSNSEQADAGSSNMSPKKSPRLASLSKTSDTEVSLIQEGSETTAKEVAKGTKSPITTLTSEESKRGAKASLVSENPLRSPTLRRISFAESIPSPVRDTVTRVVDSERHCQKMFSLPRKSPPNHHWHRQKEKVENLLPSRKLLSQVRTMSPELSTVQQVGDSPKKSPKRAPLSNKLELLEVQQVAISPKRSAASSEAAPPGGVQDAQTDELRKKADEQPMDVAAFSPIVEHAPESATVTQNKEPADASEVSTEKRKKKSKKASKKALPASGSIVEGASETAIVAQDRGLESYPDGATEKRKRRTKKISKKQLLTEADEDEEEPATRQDVDKYVDLKSFKQCFKRPKFYTKAFRKAIPVLFEYASSIETRNNDLPPELMKNCDQETMWQFISYRCKQISKEFRKRSALLELGLELNKEQLTSEDDLDDEEENLEDEHEEDEEEDVDLLNLKDEDLKDLERELAEMRDDENQDENSKEPADTRKKYPHSVVDDKFFSLAEMNAFLDEQDRAEGQASNILDSVDDSSTVAADYHYEEFFGKADGVGETAKSEKKKGKKRVRSKELDKKEKKKSVRFAMEEGQEPKEEEENNAEKENEHIDNTKVLLGDTEEPKQETSNLKKSLKRLKETIKKLEEENLAPKSWEMSGEVTAQQREENELLETHLEFDLGMKKAPEITEVFTEKLEELIKQRIKDKAFDDVVRKKRIEERTESYRNQAIEEREMVKTSLAEVYEKEYQKVAGEHADSNGVNEEHAAIEKRMRELFRLIDALSNFDYTPPEVRPEVRVVSNMPALQVEEVGMNASTDAQLLAPEEVKKHQKGAIKADEERDRTDKLRQRRKKKNRQRAMVELFGEEKAMEGLKRKKKRKDADSTETQSGEKLKSTTFFTKLQETVRDEIKEKTTKKKKMKKINFWSGATYSSIQIRQPSGAMPPMQAQQQMMQQQRMVMGQPGQAAPGMRQMYPPPPGMMNSQVPGQPMYSHPSQMQQAHIVQQQQFQYYMSRFPHQWQQEIHMEQSQERKKHIFGQYVRKFNNMQQQQKMVSNGQGGMMHQPIMGQGAVMVGPGNQRPGVSGMYTQPQAGTVMSSTAGPIPGVSSVPAGTASVPMPQQQMRMQNHMAGGPTSVPPQMMGGAGMGPQTSAASGSPQVHSNFASHQMAVGSPHMAGIGSAPAGMVNSPANCIQPSTPQNPSSVQPGSVGPGSQQPSSVPSQEENTKEYNDLVASLKEQYYEKLKRIGDRCDLDNSPKPTGFDRLMEILDGKRRVSQSLLEKIVGNVRTIVERSSLTYPVIETMHQIEADGQSSIFVNTDDFRPGPQQPPQAALDPWRSVRHMMIKVPEHLANLGNSDDESEGTGAVKSSTISNPLKRAAPSDFNDSGIEAKVEKLDNSNASDQGVDSSEDENMRIQIECLFDTRQPWRMSVAASKELNGLPWRVDTDCLPASSNSPDAVICFDSDLLLCPPLRVLVPASYPLDPAVIQFDRSFPRGVQISSQLSTMLERSLSVAPSRSLTHIHSAFRSACQELMRLKASRLIHALGDVIVALSINENIFCGIPYSDKSIISYVEYELLCNFLPVICNSCKNFRLQMVCEYHHHSHTLTQKYRLLLICSLKCCQKIALRIPCFRLS</sequence>
<feature type="compositionally biased region" description="Polar residues" evidence="7">
    <location>
        <begin position="98"/>
        <end position="110"/>
    </location>
</feature>
<feature type="region of interest" description="Disordered" evidence="7">
    <location>
        <begin position="745"/>
        <end position="771"/>
    </location>
</feature>
<feature type="region of interest" description="Disordered" evidence="7">
    <location>
        <begin position="1137"/>
        <end position="1204"/>
    </location>
</feature>
<evidence type="ECO:0000256" key="7">
    <source>
        <dbReference type="SAM" id="MobiDB-lite"/>
    </source>
</evidence>
<feature type="compositionally biased region" description="Basic and acidic residues" evidence="7">
    <location>
        <begin position="1145"/>
        <end position="1157"/>
    </location>
</feature>
<protein>
    <recommendedName>
        <fullName evidence="8">ARC105/Med15 mediator subunit C-terminal domain-containing protein</fullName>
    </recommendedName>
</protein>
<feature type="region of interest" description="Disordered" evidence="7">
    <location>
        <begin position="1662"/>
        <end position="1693"/>
    </location>
</feature>
<dbReference type="PANTHER" id="PTHR17039">
    <property type="entry name" value="U3 SMALL NUCLEOLAR RIBONUCLEOPROTEIN PROTEIN MPP10"/>
    <property type="match status" value="1"/>
</dbReference>
<keyword evidence="5" id="KW-0687">Ribonucleoprotein</keyword>
<feature type="compositionally biased region" description="Basic and acidic residues" evidence="7">
    <location>
        <begin position="798"/>
        <end position="812"/>
    </location>
</feature>
<evidence type="ECO:0000256" key="1">
    <source>
        <dbReference type="ARBA" id="ARBA00004604"/>
    </source>
</evidence>
<feature type="compositionally biased region" description="Basic and acidic residues" evidence="7">
    <location>
        <begin position="293"/>
        <end position="307"/>
    </location>
</feature>
<comment type="subcellular location">
    <subcellularLocation>
        <location evidence="1">Nucleus</location>
        <location evidence="1">Nucleolus</location>
    </subcellularLocation>
</comment>
<feature type="compositionally biased region" description="Basic and acidic residues" evidence="7">
    <location>
        <begin position="221"/>
        <end position="232"/>
    </location>
</feature>
<feature type="region of interest" description="Disordered" evidence="7">
    <location>
        <begin position="440"/>
        <end position="460"/>
    </location>
</feature>
<feature type="region of interest" description="Disordered" evidence="7">
    <location>
        <begin position="788"/>
        <end position="812"/>
    </location>
</feature>
<feature type="compositionally biased region" description="Low complexity" evidence="7">
    <location>
        <begin position="25"/>
        <end position="39"/>
    </location>
</feature>
<feature type="compositionally biased region" description="Basic and acidic residues" evidence="7">
    <location>
        <begin position="914"/>
        <end position="924"/>
    </location>
</feature>
<dbReference type="Pfam" id="PF04006">
    <property type="entry name" value="Mpp10"/>
    <property type="match status" value="1"/>
</dbReference>
<evidence type="ECO:0000313" key="10">
    <source>
        <dbReference type="Proteomes" id="UP001176961"/>
    </source>
</evidence>
<name>A0AA36GW83_CYLNA</name>
<dbReference type="Proteomes" id="UP001176961">
    <property type="component" value="Unassembled WGS sequence"/>
</dbReference>
<dbReference type="EMBL" id="CATQJL010000223">
    <property type="protein sequence ID" value="CAJ0599264.1"/>
    <property type="molecule type" value="Genomic_DNA"/>
</dbReference>
<keyword evidence="4" id="KW-0539">Nucleus</keyword>
<feature type="compositionally biased region" description="Polar residues" evidence="7">
    <location>
        <begin position="1497"/>
        <end position="1509"/>
    </location>
</feature>
<feature type="region of interest" description="Disordered" evidence="7">
    <location>
        <begin position="473"/>
        <end position="597"/>
    </location>
</feature>
<evidence type="ECO:0000259" key="8">
    <source>
        <dbReference type="Pfam" id="PF21539"/>
    </source>
</evidence>
<gene>
    <name evidence="9" type="ORF">CYNAS_LOCUS11247</name>
</gene>
<feature type="compositionally biased region" description="Basic residues" evidence="7">
    <location>
        <begin position="447"/>
        <end position="456"/>
    </location>
</feature>
<dbReference type="InterPro" id="IPR048386">
    <property type="entry name" value="Med15_C"/>
</dbReference>
<evidence type="ECO:0000256" key="3">
    <source>
        <dbReference type="ARBA" id="ARBA00022552"/>
    </source>
</evidence>
<keyword evidence="2" id="KW-0690">Ribosome biogenesis</keyword>
<feature type="region of interest" description="Disordered" evidence="7">
    <location>
        <begin position="1436"/>
        <end position="1469"/>
    </location>
</feature>
<feature type="region of interest" description="Disordered" evidence="7">
    <location>
        <begin position="1"/>
        <end position="110"/>
    </location>
</feature>
<dbReference type="InterPro" id="IPR012173">
    <property type="entry name" value="Mpp10"/>
</dbReference>
<dbReference type="GO" id="GO:0034457">
    <property type="term" value="C:Mpp10 complex"/>
    <property type="evidence" value="ECO:0007669"/>
    <property type="project" value="InterPro"/>
</dbReference>
<feature type="compositionally biased region" description="Low complexity" evidence="7">
    <location>
        <begin position="1510"/>
        <end position="1531"/>
    </location>
</feature>
<feature type="compositionally biased region" description="Basic residues" evidence="7">
    <location>
        <begin position="1158"/>
        <end position="1167"/>
    </location>
</feature>
<dbReference type="GO" id="GO:0032040">
    <property type="term" value="C:small-subunit processome"/>
    <property type="evidence" value="ECO:0007669"/>
    <property type="project" value="TreeGrafter"/>
</dbReference>
<feature type="region of interest" description="Disordered" evidence="7">
    <location>
        <begin position="1496"/>
        <end position="1536"/>
    </location>
</feature>
<feature type="compositionally biased region" description="Polar residues" evidence="7">
    <location>
        <begin position="128"/>
        <end position="140"/>
    </location>
</feature>
<reference evidence="9" key="1">
    <citation type="submission" date="2023-07" db="EMBL/GenBank/DDBJ databases">
        <authorList>
            <consortium name="CYATHOMIX"/>
        </authorList>
    </citation>
    <scope>NUCLEOTIDE SEQUENCE</scope>
    <source>
        <strain evidence="9">N/A</strain>
    </source>
</reference>
<proteinExistence type="inferred from homology"/>
<feature type="compositionally biased region" description="Polar residues" evidence="7">
    <location>
        <begin position="325"/>
        <end position="343"/>
    </location>
</feature>
<feature type="compositionally biased region" description="Polar residues" evidence="7">
    <location>
        <begin position="352"/>
        <end position="369"/>
    </location>
</feature>
<feature type="region of interest" description="Disordered" evidence="7">
    <location>
        <begin position="258"/>
        <end position="408"/>
    </location>
</feature>
<feature type="region of interest" description="Disordered" evidence="7">
    <location>
        <begin position="128"/>
        <end position="170"/>
    </location>
</feature>
<accession>A0AA36GW83</accession>
<feature type="region of interest" description="Disordered" evidence="7">
    <location>
        <begin position="192"/>
        <end position="240"/>
    </location>
</feature>
<feature type="compositionally biased region" description="Basic residues" evidence="7">
    <location>
        <begin position="625"/>
        <end position="635"/>
    </location>
</feature>
<evidence type="ECO:0000256" key="6">
    <source>
        <dbReference type="ARBA" id="ARBA00029455"/>
    </source>
</evidence>
<evidence type="ECO:0000313" key="9">
    <source>
        <dbReference type="EMBL" id="CAJ0599264.1"/>
    </source>
</evidence>
<keyword evidence="3" id="KW-0698">rRNA processing</keyword>
<dbReference type="Pfam" id="PF21539">
    <property type="entry name" value="Med15_C"/>
    <property type="match status" value="1"/>
</dbReference>
<feature type="compositionally biased region" description="Polar residues" evidence="7">
    <location>
        <begin position="1459"/>
        <end position="1469"/>
    </location>
</feature>
<keyword evidence="10" id="KW-1185">Reference proteome</keyword>
<dbReference type="PANTHER" id="PTHR17039:SF0">
    <property type="entry name" value="U3 SMALL NUCLEOLAR RIBONUCLEOPROTEIN PROTEIN MPP10"/>
    <property type="match status" value="1"/>
</dbReference>
<feature type="compositionally biased region" description="Low complexity" evidence="7">
    <location>
        <begin position="155"/>
        <end position="167"/>
    </location>
</feature>
<dbReference type="GO" id="GO:0005732">
    <property type="term" value="C:sno(s)RNA-containing ribonucleoprotein complex"/>
    <property type="evidence" value="ECO:0007669"/>
    <property type="project" value="InterPro"/>
</dbReference>
<organism evidence="9 10">
    <name type="scientific">Cylicocyclus nassatus</name>
    <name type="common">Nematode worm</name>
    <dbReference type="NCBI Taxonomy" id="53992"/>
    <lineage>
        <taxon>Eukaryota</taxon>
        <taxon>Metazoa</taxon>
        <taxon>Ecdysozoa</taxon>
        <taxon>Nematoda</taxon>
        <taxon>Chromadorea</taxon>
        <taxon>Rhabditida</taxon>
        <taxon>Rhabditina</taxon>
        <taxon>Rhabditomorpha</taxon>
        <taxon>Strongyloidea</taxon>
        <taxon>Strongylidae</taxon>
        <taxon>Cylicocyclus</taxon>
    </lineage>
</organism>
<evidence type="ECO:0000256" key="5">
    <source>
        <dbReference type="ARBA" id="ARBA00023274"/>
    </source>
</evidence>
<feature type="compositionally biased region" description="Polar residues" evidence="7">
    <location>
        <begin position="473"/>
        <end position="486"/>
    </location>
</feature>
<dbReference type="GO" id="GO:0006364">
    <property type="term" value="P:rRNA processing"/>
    <property type="evidence" value="ECO:0007669"/>
    <property type="project" value="UniProtKB-KW"/>
</dbReference>
<feature type="compositionally biased region" description="Basic residues" evidence="7">
    <location>
        <begin position="875"/>
        <end position="884"/>
    </location>
</feature>
<feature type="compositionally biased region" description="Basic residues" evidence="7">
    <location>
        <begin position="580"/>
        <end position="590"/>
    </location>
</feature>